<dbReference type="SUPFAM" id="SSF50475">
    <property type="entry name" value="FMN-binding split barrel"/>
    <property type="match status" value="1"/>
</dbReference>
<dbReference type="Pfam" id="PF01613">
    <property type="entry name" value="Flavin_Reduct"/>
    <property type="match status" value="1"/>
</dbReference>
<dbReference type="AlphaFoldDB" id="A0A9D2M6C1"/>
<dbReference type="Proteomes" id="UP000886803">
    <property type="component" value="Unassembled WGS sequence"/>
</dbReference>
<dbReference type="InterPro" id="IPR012349">
    <property type="entry name" value="Split_barrel_FMN-bd"/>
</dbReference>
<dbReference type="SMART" id="SM00903">
    <property type="entry name" value="Flavin_Reduct"/>
    <property type="match status" value="1"/>
</dbReference>
<reference evidence="5" key="2">
    <citation type="submission" date="2021-04" db="EMBL/GenBank/DDBJ databases">
        <authorList>
            <person name="Gilroy R."/>
        </authorList>
    </citation>
    <scope>NUCLEOTIDE SEQUENCE</scope>
    <source>
        <strain evidence="5">ChiBcec8-13705</strain>
    </source>
</reference>
<dbReference type="GO" id="GO:0016646">
    <property type="term" value="F:oxidoreductase activity, acting on the CH-NH group of donors, NAD or NADP as acceptor"/>
    <property type="evidence" value="ECO:0007669"/>
    <property type="project" value="UniProtKB-ARBA"/>
</dbReference>
<evidence type="ECO:0000256" key="1">
    <source>
        <dbReference type="ARBA" id="ARBA00001917"/>
    </source>
</evidence>
<gene>
    <name evidence="5" type="ORF">H9945_03975</name>
</gene>
<dbReference type="GO" id="GO:0010181">
    <property type="term" value="F:FMN binding"/>
    <property type="evidence" value="ECO:0007669"/>
    <property type="project" value="InterPro"/>
</dbReference>
<evidence type="ECO:0000313" key="5">
    <source>
        <dbReference type="EMBL" id="HJB41635.1"/>
    </source>
</evidence>
<evidence type="ECO:0000256" key="3">
    <source>
        <dbReference type="ARBA" id="ARBA00038054"/>
    </source>
</evidence>
<feature type="domain" description="Flavin reductase like" evidence="4">
    <location>
        <begin position="11"/>
        <end position="156"/>
    </location>
</feature>
<keyword evidence="2" id="KW-0285">Flavoprotein</keyword>
<dbReference type="Gene3D" id="2.30.110.10">
    <property type="entry name" value="Electron Transport, Fmn-binding Protein, Chain A"/>
    <property type="match status" value="1"/>
</dbReference>
<name>A0A9D2M6C1_9FIRM</name>
<evidence type="ECO:0000259" key="4">
    <source>
        <dbReference type="SMART" id="SM00903"/>
    </source>
</evidence>
<evidence type="ECO:0000313" key="6">
    <source>
        <dbReference type="Proteomes" id="UP000886803"/>
    </source>
</evidence>
<dbReference type="InterPro" id="IPR002563">
    <property type="entry name" value="Flavin_Rdtase-like_dom"/>
</dbReference>
<comment type="caution">
    <text evidence="5">The sequence shown here is derived from an EMBL/GenBank/DDBJ whole genome shotgun (WGS) entry which is preliminary data.</text>
</comment>
<dbReference type="InterPro" id="IPR052174">
    <property type="entry name" value="Flavoredoxin"/>
</dbReference>
<proteinExistence type="inferred from homology"/>
<accession>A0A9D2M6C1</accession>
<dbReference type="EMBL" id="DWYG01000058">
    <property type="protein sequence ID" value="HJB41635.1"/>
    <property type="molecule type" value="Genomic_DNA"/>
</dbReference>
<dbReference type="PANTHER" id="PTHR43567:SF1">
    <property type="entry name" value="FLAVOREDOXIN"/>
    <property type="match status" value="1"/>
</dbReference>
<sequence>MSRQVWKGSTLLNPEPPVLVSCGPADRPNLITVGWCGTICTQPPMLSISVRPERYSHGLIQESGVFVVNLPTESLVRAVDWCGVKSGRDVDKFAAMGLHAAPAAKVETVLLEESPLNLECKVTQVIPLGSHDLFLAEVVSCDVDERLLDPNGRLCLERAGLIVYSHGAYLALGRQLGTFGYSVRKKPRRAPRKGGSR</sequence>
<comment type="cofactor">
    <cofactor evidence="1">
        <name>FMN</name>
        <dbReference type="ChEBI" id="CHEBI:58210"/>
    </cofactor>
</comment>
<organism evidence="5 6">
    <name type="scientific">Candidatus Gemmiger avicola</name>
    <dbReference type="NCBI Taxonomy" id="2838605"/>
    <lineage>
        <taxon>Bacteria</taxon>
        <taxon>Bacillati</taxon>
        <taxon>Bacillota</taxon>
        <taxon>Clostridia</taxon>
        <taxon>Eubacteriales</taxon>
        <taxon>Gemmiger</taxon>
    </lineage>
</organism>
<comment type="similarity">
    <text evidence="3">Belongs to the flavoredoxin family.</text>
</comment>
<dbReference type="PANTHER" id="PTHR43567">
    <property type="entry name" value="FLAVOREDOXIN-RELATED-RELATED"/>
    <property type="match status" value="1"/>
</dbReference>
<reference evidence="5" key="1">
    <citation type="journal article" date="2021" name="PeerJ">
        <title>Extensive microbial diversity within the chicken gut microbiome revealed by metagenomics and culture.</title>
        <authorList>
            <person name="Gilroy R."/>
            <person name="Ravi A."/>
            <person name="Getino M."/>
            <person name="Pursley I."/>
            <person name="Horton D.L."/>
            <person name="Alikhan N.F."/>
            <person name="Baker D."/>
            <person name="Gharbi K."/>
            <person name="Hall N."/>
            <person name="Watson M."/>
            <person name="Adriaenssens E.M."/>
            <person name="Foster-Nyarko E."/>
            <person name="Jarju S."/>
            <person name="Secka A."/>
            <person name="Antonio M."/>
            <person name="Oren A."/>
            <person name="Chaudhuri R.R."/>
            <person name="La Ragione R."/>
            <person name="Hildebrand F."/>
            <person name="Pallen M.J."/>
        </authorList>
    </citation>
    <scope>NUCLEOTIDE SEQUENCE</scope>
    <source>
        <strain evidence="5">ChiBcec8-13705</strain>
    </source>
</reference>
<evidence type="ECO:0000256" key="2">
    <source>
        <dbReference type="ARBA" id="ARBA00022630"/>
    </source>
</evidence>
<protein>
    <submittedName>
        <fullName evidence="5">Flavin reductase family protein</fullName>
    </submittedName>
</protein>